<name>G6FVK4_9CYAN</name>
<reference evidence="7 8" key="1">
    <citation type="submission" date="2011-09" db="EMBL/GenBank/DDBJ databases">
        <title>The draft genome of Fischerella sp. JSC-11.</title>
        <authorList>
            <consortium name="US DOE Joint Genome Institute (JGI-PGF)"/>
            <person name="Lucas S."/>
            <person name="Han J."/>
            <person name="Lapidus A."/>
            <person name="Cheng J.-F."/>
            <person name="Goodwin L."/>
            <person name="Pitluck S."/>
            <person name="Peters L."/>
            <person name="Land M.L."/>
            <person name="Hauser L."/>
            <person name="Sarkisova S."/>
            <person name="Bryant D.A."/>
            <person name="Brown I."/>
            <person name="Woyke T.J."/>
        </authorList>
    </citation>
    <scope>NUCLEOTIDE SEQUENCE [LARGE SCALE GENOMIC DNA]</scope>
    <source>
        <strain evidence="7 8">JSC-11</strain>
    </source>
</reference>
<dbReference type="RefSeq" id="WP_009457704.1">
    <property type="nucleotide sequence ID" value="NZ_AGIZ01000008.1"/>
</dbReference>
<proteinExistence type="inferred from homology"/>
<dbReference type="InterPro" id="IPR023302">
    <property type="entry name" value="Pept_S9A_N"/>
</dbReference>
<sequence>MNKMDSSQTTVTPPIAEKRPQVLELHGDKRIDNYFWMRDHQDPKTIAYLEAENAYTQAKIQHTEAFQQQLYEEMLSRIKETDLSVPYRKDEYYYYSRTEEGKAYPIYCRQKGSLDAPEEVLLDQNELAQGHDFFSIGVLQVSPNHQILAYSVDTTGSERYTLFFLDLNTRQLYPESISDTYFSLAWANDNQTVFYTKLDDANRPFQLFRHTLATDVNEDILIYHEPDDIYYLAVGKTRSQAYILLSLGSKITSEVHYLDANNPTGKFQLFHPRSTGVEYDIDHHNDYFYIVTNEQAINFKLMKTPVNSPSKENWQTVIPHREDVMLSGISLFANHLVIYERKDGLPIGRVQNLKTGEEHNITFPEPTYSFFEGSNPEFDTTTLRIHYTSLITPPSVFDYDMETNERELKKETEVLGGYDRTQYNSEKLMAPAPDGTQIPISIVYKKGIKKDGKNPLYLTGYGAYGASYPASFSSTRLSLLDRGIVFAIAHVRGGGEMGRKWYEDGKFLHKKNTFTDFIACAEYLISEGWTTSNKLAISGGSAGGLLMGAVVNMRPDLFKVVVADVPFVDVVTTILDTSLPLSAMEWEEWGNPNDKVYYDYMKSYSPYDNVEAKDYPDMLITAGLNDARVKYWEPAKWTAKLRELKTDDNILLLKTNMGAGHSGASGRYESLKELAFEYAFVLDRLGVEKRPGIRDRD</sequence>
<dbReference type="Proteomes" id="UP000004344">
    <property type="component" value="Unassembled WGS sequence"/>
</dbReference>
<evidence type="ECO:0000256" key="4">
    <source>
        <dbReference type="ARBA" id="ARBA00022825"/>
    </source>
</evidence>
<comment type="caution">
    <text evidence="7">The sequence shown here is derived from an EMBL/GenBank/DDBJ whole genome shotgun (WGS) entry which is preliminary data.</text>
</comment>
<dbReference type="InterPro" id="IPR051543">
    <property type="entry name" value="Serine_Peptidase_S9A"/>
</dbReference>
<dbReference type="Gene3D" id="2.130.10.120">
    <property type="entry name" value="Prolyl oligopeptidase, N-terminal domain"/>
    <property type="match status" value="1"/>
</dbReference>
<dbReference type="AlphaFoldDB" id="G6FVK4"/>
<evidence type="ECO:0000259" key="5">
    <source>
        <dbReference type="Pfam" id="PF00326"/>
    </source>
</evidence>
<dbReference type="Pfam" id="PF00326">
    <property type="entry name" value="Peptidase_S9"/>
    <property type="match status" value="1"/>
</dbReference>
<comment type="similarity">
    <text evidence="1">Belongs to the peptidase S9A family.</text>
</comment>
<keyword evidence="3 7" id="KW-0378">Hydrolase</keyword>
<evidence type="ECO:0000313" key="8">
    <source>
        <dbReference type="Proteomes" id="UP000004344"/>
    </source>
</evidence>
<dbReference type="EC" id="3.4.21.83" evidence="7"/>
<keyword evidence="4" id="KW-0720">Serine protease</keyword>
<protein>
    <submittedName>
        <fullName evidence="7">Oligopeptidase B</fullName>
        <ecNumber evidence="7">3.4.21.83</ecNumber>
    </submittedName>
</protein>
<evidence type="ECO:0000256" key="2">
    <source>
        <dbReference type="ARBA" id="ARBA00022670"/>
    </source>
</evidence>
<dbReference type="InterPro" id="IPR001375">
    <property type="entry name" value="Peptidase_S9_cat"/>
</dbReference>
<dbReference type="GO" id="GO:0006508">
    <property type="term" value="P:proteolysis"/>
    <property type="evidence" value="ECO:0007669"/>
    <property type="project" value="UniProtKB-KW"/>
</dbReference>
<dbReference type="InterPro" id="IPR029058">
    <property type="entry name" value="AB_hydrolase_fold"/>
</dbReference>
<evidence type="ECO:0000256" key="3">
    <source>
        <dbReference type="ARBA" id="ARBA00022801"/>
    </source>
</evidence>
<dbReference type="PATRIC" id="fig|741277.3.peg.2501"/>
<organism evidence="7 8">
    <name type="scientific">Fischerella thermalis JSC-11</name>
    <dbReference type="NCBI Taxonomy" id="741277"/>
    <lineage>
        <taxon>Bacteria</taxon>
        <taxon>Bacillati</taxon>
        <taxon>Cyanobacteriota</taxon>
        <taxon>Cyanophyceae</taxon>
        <taxon>Nostocales</taxon>
        <taxon>Hapalosiphonaceae</taxon>
        <taxon>Fischerella</taxon>
    </lineage>
</organism>
<evidence type="ECO:0000313" key="7">
    <source>
        <dbReference type="EMBL" id="EHC12259.1"/>
    </source>
</evidence>
<accession>G6FVK4</accession>
<keyword evidence="2" id="KW-0645">Protease</keyword>
<dbReference type="SUPFAM" id="SSF53474">
    <property type="entry name" value="alpha/beta-Hydrolases"/>
    <property type="match status" value="1"/>
</dbReference>
<gene>
    <name evidence="7" type="ORF">FJSC11DRAFT_2901</name>
</gene>
<dbReference type="Pfam" id="PF02897">
    <property type="entry name" value="Peptidase_S9_N"/>
    <property type="match status" value="1"/>
</dbReference>
<evidence type="ECO:0000256" key="1">
    <source>
        <dbReference type="ARBA" id="ARBA00005228"/>
    </source>
</evidence>
<dbReference type="PANTHER" id="PTHR11757:SF19">
    <property type="entry name" value="PROLYL ENDOPEPTIDASE-LIKE"/>
    <property type="match status" value="1"/>
</dbReference>
<feature type="domain" description="Peptidase S9 prolyl oligopeptidase catalytic" evidence="5">
    <location>
        <begin position="471"/>
        <end position="686"/>
    </location>
</feature>
<dbReference type="EMBL" id="AGIZ01000008">
    <property type="protein sequence ID" value="EHC12259.1"/>
    <property type="molecule type" value="Genomic_DNA"/>
</dbReference>
<keyword evidence="8" id="KW-1185">Reference proteome</keyword>
<feature type="domain" description="Peptidase S9A N-terminal" evidence="6">
    <location>
        <begin position="13"/>
        <end position="411"/>
    </location>
</feature>
<dbReference type="InterPro" id="IPR002470">
    <property type="entry name" value="Peptidase_S9A"/>
</dbReference>
<dbReference type="SUPFAM" id="SSF50993">
    <property type="entry name" value="Peptidase/esterase 'gauge' domain"/>
    <property type="match status" value="1"/>
</dbReference>
<dbReference type="GO" id="GO:0004252">
    <property type="term" value="F:serine-type endopeptidase activity"/>
    <property type="evidence" value="ECO:0007669"/>
    <property type="project" value="UniProtKB-EC"/>
</dbReference>
<evidence type="ECO:0000259" key="6">
    <source>
        <dbReference type="Pfam" id="PF02897"/>
    </source>
</evidence>
<dbReference type="MEROPS" id="S09.010"/>
<dbReference type="Gene3D" id="3.40.50.1820">
    <property type="entry name" value="alpha/beta hydrolase"/>
    <property type="match status" value="1"/>
</dbReference>
<dbReference type="PANTHER" id="PTHR11757">
    <property type="entry name" value="PROTEASE FAMILY S9A OLIGOPEPTIDASE"/>
    <property type="match status" value="1"/>
</dbReference>
<dbReference type="PRINTS" id="PR00862">
    <property type="entry name" value="PROLIGOPTASE"/>
</dbReference>
<dbReference type="FunFam" id="3.40.50.1820:FF:000005">
    <property type="entry name" value="Prolyl endopeptidase"/>
    <property type="match status" value="1"/>
</dbReference>